<keyword evidence="1" id="KW-0175">Coiled coil</keyword>
<evidence type="ECO:0000313" key="2">
    <source>
        <dbReference type="EMBL" id="KAA6340769.1"/>
    </source>
</evidence>
<gene>
    <name evidence="2" type="ORF">EZS27_011393</name>
</gene>
<protein>
    <submittedName>
        <fullName evidence="2">Uncharacterized protein</fullName>
    </submittedName>
</protein>
<organism evidence="2">
    <name type="scientific">termite gut metagenome</name>
    <dbReference type="NCBI Taxonomy" id="433724"/>
    <lineage>
        <taxon>unclassified sequences</taxon>
        <taxon>metagenomes</taxon>
        <taxon>organismal metagenomes</taxon>
    </lineage>
</organism>
<dbReference type="AlphaFoldDB" id="A0A5J4S3X9"/>
<feature type="coiled-coil region" evidence="1">
    <location>
        <begin position="44"/>
        <end position="94"/>
    </location>
</feature>
<name>A0A5J4S3X9_9ZZZZ</name>
<accession>A0A5J4S3X9</accession>
<proteinExistence type="predicted"/>
<sequence length="1100" mass="116167">MEKKFMKYLLFGVFTFVLGIAFVGCGEDYDDDISSLKNEDVALKSALEKAVSDLQGQITALANAPGGGSYNDIIATINDQIQKLQDAVKKLEDADGTGGGGNLDYDAIADELVKHEDFVAAIIAEISKSNPDLVTLEAKINALITGVTYVGDELDLSFNTVPSLVDYTFGEGKTGAINFAVSKIGEGVATSKVRVRISPASATLTPGNIFLIDNPGSKTINDYVAVKSVSAVKGQLTKADAKGGIYDITFTLGGNYNENTLNGLTKSSNNAPVAFAVAVGNADRYVATDFKTKVGTTKDVTPTYNNLDYNVGSVGVKDLRNRYVVGNDTKVKELVWATNTPKNNVDPTSTTATKAATSTDERNGAKYTIVAANIGSGVKVTLSTKDVLAYYIDFDINGATDDEKTLWQGANITGIGEVYSAGSEATITAEDPALDGKTVGYRVYAVNNDGTYVDPDGRAFYVSYSGKALEGTPLDFVYTVSTNTKAELGAPGTGIISVAGKVTSSKVAFALPEGLAASRISTYNLSLKINNVDIINQTLDFLRYSADNTDLTKDIAYAWADTKYLVINNIDLTKLNDDGAHTGTLTLRDATDHVLVTYKVSLKKVLPTTFPVDKLKLSQAVVNGDGTLKVPIDNFSSGYNILTNGLTISDEDPVKGDLAAFIEYADFNGNTHSKTLTYDPVSLSTPDDASVNLWTVSPDEWRGQDISVTIGYNFGKVSKGGADYIVPSTTTFNLRFYNAAVDAVSTSWSATRSWDGQLVYSKTTHKIKRANGLLLDLKIGDITAKNAASGGALIVEKTNAYGIALTTATLRLFDKDGNYADVSTEALLNNATEITFEDVTLDKIKNPSGGTTSIPALADFTPTKAIFYLKLGTDLTKVEVIGFNLKESITEAAKTGIITEADITKVSSISKLATAVNGLDNSLKNAFIDGVSGSIDTFADLVKVVSNVAKTLSTNPGLGAPNSGNGFGTSSITSNSATISAFNPAGAITGTTVATLLNLIQIPTSTSSESLVDILTGKSEIYTFTADISDGAAVTTSPIGKAELDTDGNIVFTFVDKTVSSGTTGVTLSAAIKLTDKKGNPVIIDEAINIEAFKLYIDFK</sequence>
<comment type="caution">
    <text evidence="2">The sequence shown here is derived from an EMBL/GenBank/DDBJ whole genome shotgun (WGS) entry which is preliminary data.</text>
</comment>
<dbReference type="EMBL" id="SNRY01000435">
    <property type="protein sequence ID" value="KAA6340769.1"/>
    <property type="molecule type" value="Genomic_DNA"/>
</dbReference>
<evidence type="ECO:0000256" key="1">
    <source>
        <dbReference type="SAM" id="Coils"/>
    </source>
</evidence>
<reference evidence="2" key="1">
    <citation type="submission" date="2019-03" db="EMBL/GenBank/DDBJ databases">
        <title>Single cell metagenomics reveals metabolic interactions within the superorganism composed of flagellate Streblomastix strix and complex community of Bacteroidetes bacteria on its surface.</title>
        <authorList>
            <person name="Treitli S.C."/>
            <person name="Kolisko M."/>
            <person name="Husnik F."/>
            <person name="Keeling P."/>
            <person name="Hampl V."/>
        </authorList>
    </citation>
    <scope>NUCLEOTIDE SEQUENCE</scope>
    <source>
        <strain evidence="2">STM</strain>
    </source>
</reference>
<dbReference type="PROSITE" id="PS51257">
    <property type="entry name" value="PROKAR_LIPOPROTEIN"/>
    <property type="match status" value="1"/>
</dbReference>